<dbReference type="Pfam" id="PF00551">
    <property type="entry name" value="Formyl_trans_N"/>
    <property type="match status" value="1"/>
</dbReference>
<feature type="domain" description="Formyl transferase N-terminal" evidence="9">
    <location>
        <begin position="7"/>
        <end position="192"/>
    </location>
</feature>
<dbReference type="InterPro" id="IPR041711">
    <property type="entry name" value="Met-tRNA-FMT_N"/>
</dbReference>
<evidence type="ECO:0000256" key="8">
    <source>
        <dbReference type="HAMAP-Rule" id="MF_00182"/>
    </source>
</evidence>
<dbReference type="InterPro" id="IPR002376">
    <property type="entry name" value="Formyl_transf_N"/>
</dbReference>
<evidence type="ECO:0000259" key="9">
    <source>
        <dbReference type="Pfam" id="PF00551"/>
    </source>
</evidence>
<dbReference type="PANTHER" id="PTHR11138:SF5">
    <property type="entry name" value="METHIONYL-TRNA FORMYLTRANSFERASE, MITOCHONDRIAL"/>
    <property type="match status" value="1"/>
</dbReference>
<dbReference type="SUPFAM" id="SSF53328">
    <property type="entry name" value="Formyltransferase"/>
    <property type="match status" value="1"/>
</dbReference>
<dbReference type="InterPro" id="IPR011034">
    <property type="entry name" value="Formyl_transferase-like_C_sf"/>
</dbReference>
<comment type="function">
    <text evidence="1 8">Attaches a formyl group to the free amino group of methionyl-tRNA(fMet). The formyl group appears to play a dual role in the initiator identity of N-formylmethionyl-tRNA by promoting its recognition by IF2 and preventing the misappropriation of this tRNA by the elongation apparatus.</text>
</comment>
<evidence type="ECO:0000256" key="2">
    <source>
        <dbReference type="ARBA" id="ARBA00010699"/>
    </source>
</evidence>
<dbReference type="PANTHER" id="PTHR11138">
    <property type="entry name" value="METHIONYL-TRNA FORMYLTRANSFERASE"/>
    <property type="match status" value="1"/>
</dbReference>
<dbReference type="Gene3D" id="3.40.50.170">
    <property type="entry name" value="Formyl transferase, N-terminal domain"/>
    <property type="match status" value="1"/>
</dbReference>
<dbReference type="InterPro" id="IPR005793">
    <property type="entry name" value="Formyl_trans_C"/>
</dbReference>
<dbReference type="SUPFAM" id="SSF50486">
    <property type="entry name" value="FMT C-terminal domain-like"/>
    <property type="match status" value="1"/>
</dbReference>
<dbReference type="HAMAP" id="MF_00182">
    <property type="entry name" value="Formyl_trans"/>
    <property type="match status" value="1"/>
</dbReference>
<dbReference type="InterPro" id="IPR037022">
    <property type="entry name" value="Formyl_trans_C_sf"/>
</dbReference>
<evidence type="ECO:0000256" key="1">
    <source>
        <dbReference type="ARBA" id="ARBA00002606"/>
    </source>
</evidence>
<dbReference type="CDD" id="cd08646">
    <property type="entry name" value="FMT_core_Met-tRNA-FMT_N"/>
    <property type="match status" value="1"/>
</dbReference>
<dbReference type="Pfam" id="PF02911">
    <property type="entry name" value="Formyl_trans_C"/>
    <property type="match status" value="1"/>
</dbReference>
<evidence type="ECO:0000256" key="7">
    <source>
        <dbReference type="ARBA" id="ARBA00048558"/>
    </source>
</evidence>
<proteinExistence type="inferred from homology"/>
<protein>
    <recommendedName>
        <fullName evidence="4 8">Methionyl-tRNA formyltransferase</fullName>
        <ecNumber evidence="3 8">2.1.2.9</ecNumber>
    </recommendedName>
</protein>
<dbReference type="EC" id="2.1.2.9" evidence="3 8"/>
<feature type="binding site" evidence="8">
    <location>
        <begin position="123"/>
        <end position="126"/>
    </location>
    <ligand>
        <name>(6S)-5,6,7,8-tetrahydrofolate</name>
        <dbReference type="ChEBI" id="CHEBI:57453"/>
    </ligand>
</feature>
<keyword evidence="6 8" id="KW-0648">Protein biosynthesis</keyword>
<dbReference type="InterPro" id="IPR005794">
    <property type="entry name" value="Fmt"/>
</dbReference>
<comment type="caution">
    <text evidence="11">The sequence shown here is derived from an EMBL/GenBank/DDBJ whole genome shotgun (WGS) entry which is preliminary data.</text>
</comment>
<comment type="catalytic activity">
    <reaction evidence="7 8">
        <text>L-methionyl-tRNA(fMet) + (6R)-10-formyltetrahydrofolate = N-formyl-L-methionyl-tRNA(fMet) + (6S)-5,6,7,8-tetrahydrofolate + H(+)</text>
        <dbReference type="Rhea" id="RHEA:24380"/>
        <dbReference type="Rhea" id="RHEA-COMP:9952"/>
        <dbReference type="Rhea" id="RHEA-COMP:9953"/>
        <dbReference type="ChEBI" id="CHEBI:15378"/>
        <dbReference type="ChEBI" id="CHEBI:57453"/>
        <dbReference type="ChEBI" id="CHEBI:78530"/>
        <dbReference type="ChEBI" id="CHEBI:78844"/>
        <dbReference type="ChEBI" id="CHEBI:195366"/>
        <dbReference type="EC" id="2.1.2.9"/>
    </reaction>
</comment>
<dbReference type="AlphaFoldDB" id="A0A7C3IKG9"/>
<evidence type="ECO:0000256" key="5">
    <source>
        <dbReference type="ARBA" id="ARBA00022679"/>
    </source>
</evidence>
<sequence>MRLVFAGSPEIAVPSLEALVAEQLSSGGLEVVGVLTNPDSRKGRKGSLEPTEVGSAAARLQDKLRERSLQPFVILKPEKLDASVREQIAALKPDLLVSFAYGRIFGPKFLGLFPKGGINIHPSLLPKYRGATPIPAAILNRERETGISIQTLALEMDAGDILVQDRIELSGRETTGSLSRWAAQRGAELLLPVLRGIAEGTLQGMPQNDAEATYCSIISKEDGWITWSASALDIDAQIRAYTPWPLSATHHAGQVLYILEAFPILKPDTDITPSLAQQAVPGTVLGIDKRAGILVQTGEGLLAVQRLQFATKKALDWASFLNGAKQFIGSRLE</sequence>
<name>A0A7C3IKG9_9SPIR</name>
<accession>A0A7C3IKG9</accession>
<evidence type="ECO:0000256" key="6">
    <source>
        <dbReference type="ARBA" id="ARBA00022917"/>
    </source>
</evidence>
<dbReference type="GO" id="GO:0004479">
    <property type="term" value="F:methionyl-tRNA formyltransferase activity"/>
    <property type="evidence" value="ECO:0007669"/>
    <property type="project" value="UniProtKB-UniRule"/>
</dbReference>
<dbReference type="InterPro" id="IPR044135">
    <property type="entry name" value="Met-tRNA-FMT_C"/>
</dbReference>
<dbReference type="InterPro" id="IPR036477">
    <property type="entry name" value="Formyl_transf_N_sf"/>
</dbReference>
<comment type="similarity">
    <text evidence="2 8">Belongs to the Fmt family.</text>
</comment>
<feature type="domain" description="Formyl transferase C-terminal" evidence="10">
    <location>
        <begin position="218"/>
        <end position="324"/>
    </location>
</feature>
<dbReference type="Gene3D" id="3.10.25.10">
    <property type="entry name" value="Formyl transferase, C-terminal domain"/>
    <property type="match status" value="1"/>
</dbReference>
<evidence type="ECO:0000259" key="10">
    <source>
        <dbReference type="Pfam" id="PF02911"/>
    </source>
</evidence>
<organism evidence="11">
    <name type="scientific">Gracilinema caldarium</name>
    <dbReference type="NCBI Taxonomy" id="215591"/>
    <lineage>
        <taxon>Bacteria</taxon>
        <taxon>Pseudomonadati</taxon>
        <taxon>Spirochaetota</taxon>
        <taxon>Spirochaetia</taxon>
        <taxon>Spirochaetales</taxon>
        <taxon>Breznakiellaceae</taxon>
        <taxon>Gracilinema</taxon>
    </lineage>
</organism>
<dbReference type="NCBIfam" id="TIGR00460">
    <property type="entry name" value="fmt"/>
    <property type="match status" value="1"/>
</dbReference>
<evidence type="ECO:0000313" key="11">
    <source>
        <dbReference type="EMBL" id="HFH30307.1"/>
    </source>
</evidence>
<evidence type="ECO:0000256" key="3">
    <source>
        <dbReference type="ARBA" id="ARBA00012261"/>
    </source>
</evidence>
<dbReference type="CDD" id="cd08704">
    <property type="entry name" value="Met_tRNA_FMT_C"/>
    <property type="match status" value="1"/>
</dbReference>
<gene>
    <name evidence="8 11" type="primary">fmt</name>
    <name evidence="11" type="ORF">ENS59_12510</name>
</gene>
<keyword evidence="5 8" id="KW-0808">Transferase</keyword>
<reference evidence="11" key="1">
    <citation type="journal article" date="2020" name="mSystems">
        <title>Genome- and Community-Level Interaction Insights into Carbon Utilization and Element Cycling Functions of Hydrothermarchaeota in Hydrothermal Sediment.</title>
        <authorList>
            <person name="Zhou Z."/>
            <person name="Liu Y."/>
            <person name="Xu W."/>
            <person name="Pan J."/>
            <person name="Luo Z.H."/>
            <person name="Li M."/>
        </authorList>
    </citation>
    <scope>NUCLEOTIDE SEQUENCE [LARGE SCALE GENOMIC DNA]</scope>
    <source>
        <strain evidence="11">SpSt-503</strain>
    </source>
</reference>
<evidence type="ECO:0000256" key="4">
    <source>
        <dbReference type="ARBA" id="ARBA00016014"/>
    </source>
</evidence>
<dbReference type="EMBL" id="DSVL01000382">
    <property type="protein sequence ID" value="HFH30307.1"/>
    <property type="molecule type" value="Genomic_DNA"/>
</dbReference>
<dbReference type="GO" id="GO:0005829">
    <property type="term" value="C:cytosol"/>
    <property type="evidence" value="ECO:0007669"/>
    <property type="project" value="TreeGrafter"/>
</dbReference>